<keyword evidence="1" id="KW-0175">Coiled coil</keyword>
<comment type="caution">
    <text evidence="2">The sequence shown here is derived from an EMBL/GenBank/DDBJ whole genome shotgun (WGS) entry which is preliminary data.</text>
</comment>
<organism evidence="2 3">
    <name type="scientific">Stentor coeruleus</name>
    <dbReference type="NCBI Taxonomy" id="5963"/>
    <lineage>
        <taxon>Eukaryota</taxon>
        <taxon>Sar</taxon>
        <taxon>Alveolata</taxon>
        <taxon>Ciliophora</taxon>
        <taxon>Postciliodesmatophora</taxon>
        <taxon>Heterotrichea</taxon>
        <taxon>Heterotrichida</taxon>
        <taxon>Stentoridae</taxon>
        <taxon>Stentor</taxon>
    </lineage>
</organism>
<reference evidence="2 3" key="1">
    <citation type="submission" date="2016-11" db="EMBL/GenBank/DDBJ databases">
        <title>The macronuclear genome of Stentor coeruleus: a giant cell with tiny introns.</title>
        <authorList>
            <person name="Slabodnick M."/>
            <person name="Ruby J.G."/>
            <person name="Reiff S.B."/>
            <person name="Swart E.C."/>
            <person name="Gosai S."/>
            <person name="Prabakaran S."/>
            <person name="Witkowska E."/>
            <person name="Larue G.E."/>
            <person name="Fisher S."/>
            <person name="Freeman R.M."/>
            <person name="Gunawardena J."/>
            <person name="Chu W."/>
            <person name="Stover N.A."/>
            <person name="Gregory B.D."/>
            <person name="Nowacki M."/>
            <person name="Derisi J."/>
            <person name="Roy S.W."/>
            <person name="Marshall W.F."/>
            <person name="Sood P."/>
        </authorList>
    </citation>
    <scope>NUCLEOTIDE SEQUENCE [LARGE SCALE GENOMIC DNA]</scope>
    <source>
        <strain evidence="2">WM001</strain>
    </source>
</reference>
<evidence type="ECO:0000313" key="2">
    <source>
        <dbReference type="EMBL" id="OMJ90059.1"/>
    </source>
</evidence>
<accession>A0A1R2CM18</accession>
<proteinExistence type="predicted"/>
<dbReference type="AlphaFoldDB" id="A0A1R2CM18"/>
<evidence type="ECO:0000313" key="3">
    <source>
        <dbReference type="Proteomes" id="UP000187209"/>
    </source>
</evidence>
<feature type="coiled-coil region" evidence="1">
    <location>
        <begin position="17"/>
        <end position="91"/>
    </location>
</feature>
<name>A0A1R2CM18_9CILI</name>
<gene>
    <name evidence="2" type="ORF">SteCoe_7638</name>
</gene>
<evidence type="ECO:0000256" key="1">
    <source>
        <dbReference type="SAM" id="Coils"/>
    </source>
</evidence>
<protein>
    <submittedName>
        <fullName evidence="2">Uncharacterized protein</fullName>
    </submittedName>
</protein>
<keyword evidence="3" id="KW-1185">Reference proteome</keyword>
<sequence>MSQFDSKCTQSLREPIKVTMQKDIELAIAQYEEEKRQETLLDIGIKALETDLEKIRNRKPDEEKADLKSKLENLKKKIEVTQTQYNMTQNENLLLRGKIDHMRIVTASTKTKVTSLENDIEKHNFMSKLRTSMQIKERNQEKEKASEIRLVMSKSSNDKIRFTKKLETISEIIKQEKYNNTQTLKKQNDNLDIILNKQLTVLDNTKVLQKLLGKLDFDVKSLNLKVSKKKQQNSKLAEMMHYIKSNSEASDEEDFVENFLNYYENTAKMSKYLLEVLAEIDSLEYSNKKFEAGLEDSTNFLLSSRSKAAKIHSELNQNMKKTYEMINNAIKHQAIIKDQLDKTRVLMIESQKLKKVLGKDQTSSVSDENLNIEEQLANVEEFIHNLRIYKLITQQEEFSIRKITKTPSVLRRLTPEIYMNEFMSCKDLVEEFNQDEEKIPTPIEIMRERARVLIDMPMTDRTKTPTPRIVGNV</sequence>
<dbReference type="EMBL" id="MPUH01000111">
    <property type="protein sequence ID" value="OMJ90059.1"/>
    <property type="molecule type" value="Genomic_DNA"/>
</dbReference>
<dbReference type="Proteomes" id="UP000187209">
    <property type="component" value="Unassembled WGS sequence"/>
</dbReference>